<dbReference type="GO" id="GO:0071218">
    <property type="term" value="P:cellular response to misfolded protein"/>
    <property type="evidence" value="ECO:0007669"/>
    <property type="project" value="TreeGrafter"/>
</dbReference>
<dbReference type="PANTHER" id="PTHR43908:SF3">
    <property type="entry name" value="AT29763P-RELATED"/>
    <property type="match status" value="1"/>
</dbReference>
<name>A0A0D2Q8N1_HYPSF</name>
<feature type="domain" description="DUF1977" evidence="7">
    <location>
        <begin position="80"/>
        <end position="239"/>
    </location>
</feature>
<dbReference type="EMBL" id="KN817522">
    <property type="protein sequence ID" value="KJA28055.1"/>
    <property type="molecule type" value="Genomic_DNA"/>
</dbReference>
<evidence type="ECO:0000256" key="3">
    <source>
        <dbReference type="ARBA" id="ARBA00022989"/>
    </source>
</evidence>
<dbReference type="GO" id="GO:0005789">
    <property type="term" value="C:endoplasmic reticulum membrane"/>
    <property type="evidence" value="ECO:0007669"/>
    <property type="project" value="TreeGrafter"/>
</dbReference>
<evidence type="ECO:0000256" key="6">
    <source>
        <dbReference type="SAM" id="Phobius"/>
    </source>
</evidence>
<proteinExistence type="predicted"/>
<reference evidence="9" key="1">
    <citation type="submission" date="2014-04" db="EMBL/GenBank/DDBJ databases">
        <title>Evolutionary Origins and Diversification of the Mycorrhizal Mutualists.</title>
        <authorList>
            <consortium name="DOE Joint Genome Institute"/>
            <consortium name="Mycorrhizal Genomics Consortium"/>
            <person name="Kohler A."/>
            <person name="Kuo A."/>
            <person name="Nagy L.G."/>
            <person name="Floudas D."/>
            <person name="Copeland A."/>
            <person name="Barry K.W."/>
            <person name="Cichocki N."/>
            <person name="Veneault-Fourrey C."/>
            <person name="LaButti K."/>
            <person name="Lindquist E.A."/>
            <person name="Lipzen A."/>
            <person name="Lundell T."/>
            <person name="Morin E."/>
            <person name="Murat C."/>
            <person name="Riley R."/>
            <person name="Ohm R."/>
            <person name="Sun H."/>
            <person name="Tunlid A."/>
            <person name="Henrissat B."/>
            <person name="Grigoriev I.V."/>
            <person name="Hibbett D.S."/>
            <person name="Martin F."/>
        </authorList>
    </citation>
    <scope>NUCLEOTIDE SEQUENCE [LARGE SCALE GENOMIC DNA]</scope>
    <source>
        <strain evidence="9">FD-334 SS-4</strain>
    </source>
</reference>
<dbReference type="OrthoDB" id="1507364at2759"/>
<organism evidence="8 9">
    <name type="scientific">Hypholoma sublateritium (strain FD-334 SS-4)</name>
    <dbReference type="NCBI Taxonomy" id="945553"/>
    <lineage>
        <taxon>Eukaryota</taxon>
        <taxon>Fungi</taxon>
        <taxon>Dikarya</taxon>
        <taxon>Basidiomycota</taxon>
        <taxon>Agaricomycotina</taxon>
        <taxon>Agaricomycetes</taxon>
        <taxon>Agaricomycetidae</taxon>
        <taxon>Agaricales</taxon>
        <taxon>Agaricineae</taxon>
        <taxon>Strophariaceae</taxon>
        <taxon>Hypholoma</taxon>
    </lineage>
</organism>
<dbReference type="STRING" id="945553.A0A0D2Q8N1"/>
<evidence type="ECO:0000256" key="4">
    <source>
        <dbReference type="ARBA" id="ARBA00023136"/>
    </source>
</evidence>
<dbReference type="GO" id="GO:0030544">
    <property type="term" value="F:Hsp70 protein binding"/>
    <property type="evidence" value="ECO:0007669"/>
    <property type="project" value="TreeGrafter"/>
</dbReference>
<comment type="subcellular location">
    <subcellularLocation>
        <location evidence="1">Membrane</location>
        <topology evidence="1">Single-pass membrane protein</topology>
    </subcellularLocation>
</comment>
<evidence type="ECO:0000256" key="1">
    <source>
        <dbReference type="ARBA" id="ARBA00004167"/>
    </source>
</evidence>
<dbReference type="Pfam" id="PF09320">
    <property type="entry name" value="DUF1977"/>
    <property type="match status" value="1"/>
</dbReference>
<evidence type="ECO:0000313" key="9">
    <source>
        <dbReference type="Proteomes" id="UP000054270"/>
    </source>
</evidence>
<sequence length="248" mass="26999">MFFGGGGGGGGFGPGFATSFGGGPTVFTFGGNGFQRQTYARGAPAEGQNAEPRSLLVQLLPLLLLFGFSMLSSLPNLFTTPPTPDPRFAFTSTAKYNTEMETGGLGVPYFVNKAEFASHPIIGAEMAKEGTKIGRILEEVITPTDAPSGEKQQDNTKTKPAPKTRKVVHGKGKKRGPALKKFEDTVERIYTQDLYADCRANTDRKERRKEAEVGIFGIGTDWEKVKKIEKEVIPSCEELRRLGYHSRS</sequence>
<gene>
    <name evidence="8" type="ORF">HYPSUDRAFT_34364</name>
</gene>
<evidence type="ECO:0000256" key="5">
    <source>
        <dbReference type="SAM" id="MobiDB-lite"/>
    </source>
</evidence>
<keyword evidence="3 6" id="KW-1133">Transmembrane helix</keyword>
<dbReference type="InterPro" id="IPR051100">
    <property type="entry name" value="DnaJ_subfamily_B/C"/>
</dbReference>
<dbReference type="AlphaFoldDB" id="A0A0D2Q8N1"/>
<keyword evidence="4 6" id="KW-0472">Membrane</keyword>
<feature type="transmembrane region" description="Helical" evidence="6">
    <location>
        <begin position="55"/>
        <end position="78"/>
    </location>
</feature>
<accession>A0A0D2Q8N1</accession>
<protein>
    <recommendedName>
        <fullName evidence="7">DUF1977 domain-containing protein</fullName>
    </recommendedName>
</protein>
<feature type="compositionally biased region" description="Basic residues" evidence="5">
    <location>
        <begin position="160"/>
        <end position="176"/>
    </location>
</feature>
<dbReference type="PANTHER" id="PTHR43908">
    <property type="entry name" value="AT29763P-RELATED"/>
    <property type="match status" value="1"/>
</dbReference>
<evidence type="ECO:0000313" key="8">
    <source>
        <dbReference type="EMBL" id="KJA28055.1"/>
    </source>
</evidence>
<dbReference type="Proteomes" id="UP000054270">
    <property type="component" value="Unassembled WGS sequence"/>
</dbReference>
<keyword evidence="9" id="KW-1185">Reference proteome</keyword>
<dbReference type="OMA" id="CESAQEY"/>
<dbReference type="InterPro" id="IPR015399">
    <property type="entry name" value="DUF1977_DnaJ-like"/>
</dbReference>
<evidence type="ECO:0000256" key="2">
    <source>
        <dbReference type="ARBA" id="ARBA00022692"/>
    </source>
</evidence>
<feature type="region of interest" description="Disordered" evidence="5">
    <location>
        <begin position="141"/>
        <end position="176"/>
    </location>
</feature>
<keyword evidence="2 6" id="KW-0812">Transmembrane</keyword>
<evidence type="ECO:0000259" key="7">
    <source>
        <dbReference type="Pfam" id="PF09320"/>
    </source>
</evidence>